<evidence type="ECO:0000256" key="11">
    <source>
        <dbReference type="ARBA" id="ARBA00022989"/>
    </source>
</evidence>
<dbReference type="InterPro" id="IPR003660">
    <property type="entry name" value="HAMP_dom"/>
</dbReference>
<evidence type="ECO:0000256" key="9">
    <source>
        <dbReference type="ARBA" id="ARBA00022777"/>
    </source>
</evidence>
<dbReference type="PROSITE" id="PS50109">
    <property type="entry name" value="HIS_KIN"/>
    <property type="match status" value="1"/>
</dbReference>
<evidence type="ECO:0000256" key="1">
    <source>
        <dbReference type="ARBA" id="ARBA00000085"/>
    </source>
</evidence>
<dbReference type="Pfam" id="PF00672">
    <property type="entry name" value="HAMP"/>
    <property type="match status" value="1"/>
</dbReference>
<dbReference type="Gene3D" id="6.10.340.10">
    <property type="match status" value="1"/>
</dbReference>
<keyword evidence="4" id="KW-1003">Cell membrane</keyword>
<dbReference type="InterPro" id="IPR036890">
    <property type="entry name" value="HATPase_C_sf"/>
</dbReference>
<dbReference type="Pfam" id="PF02518">
    <property type="entry name" value="HATPase_c"/>
    <property type="match status" value="1"/>
</dbReference>
<dbReference type="Gene3D" id="1.10.287.130">
    <property type="match status" value="1"/>
</dbReference>
<keyword evidence="7 15" id="KW-0812">Transmembrane</keyword>
<evidence type="ECO:0000256" key="12">
    <source>
        <dbReference type="ARBA" id="ARBA00023012"/>
    </source>
</evidence>
<evidence type="ECO:0000256" key="14">
    <source>
        <dbReference type="SAM" id="MobiDB-lite"/>
    </source>
</evidence>
<dbReference type="Gene3D" id="3.30.565.10">
    <property type="entry name" value="Histidine kinase-like ATPase, C-terminal domain"/>
    <property type="match status" value="1"/>
</dbReference>
<evidence type="ECO:0000259" key="16">
    <source>
        <dbReference type="PROSITE" id="PS50109"/>
    </source>
</evidence>
<evidence type="ECO:0000256" key="5">
    <source>
        <dbReference type="ARBA" id="ARBA00022553"/>
    </source>
</evidence>
<keyword evidence="11 15" id="KW-1133">Transmembrane helix</keyword>
<dbReference type="RefSeq" id="WP_151156574.1">
    <property type="nucleotide sequence ID" value="NZ_VZRA01000002.1"/>
</dbReference>
<keyword evidence="6" id="KW-0808">Transferase</keyword>
<dbReference type="SMART" id="SM00387">
    <property type="entry name" value="HATPase_c"/>
    <property type="match status" value="1"/>
</dbReference>
<comment type="caution">
    <text evidence="18">The sequence shown here is derived from an EMBL/GenBank/DDBJ whole genome shotgun (WGS) entry which is preliminary data.</text>
</comment>
<protein>
    <recommendedName>
        <fullName evidence="3">histidine kinase</fullName>
        <ecNumber evidence="3">2.7.13.3</ecNumber>
    </recommendedName>
</protein>
<keyword evidence="12" id="KW-0902">Two-component regulatory system</keyword>
<keyword evidence="13 15" id="KW-0472">Membrane</keyword>
<dbReference type="CDD" id="cd06225">
    <property type="entry name" value="HAMP"/>
    <property type="match status" value="1"/>
</dbReference>
<dbReference type="SUPFAM" id="SSF47384">
    <property type="entry name" value="Homodimeric domain of signal transducing histidine kinase"/>
    <property type="match status" value="1"/>
</dbReference>
<dbReference type="PANTHER" id="PTHR45528:SF1">
    <property type="entry name" value="SENSOR HISTIDINE KINASE CPXA"/>
    <property type="match status" value="1"/>
</dbReference>
<keyword evidence="9" id="KW-0418">Kinase</keyword>
<gene>
    <name evidence="18" type="ORF">F6V30_08560</name>
</gene>
<keyword evidence="19" id="KW-1185">Reference proteome</keyword>
<reference evidence="18 19" key="1">
    <citation type="journal article" date="2020" name="Microorganisms">
        <title>Description of Three Novel Members in the Family Geobacteraceae, Oryzomonas japonicum gen. nov., sp. nov., Oryzomonas sagensis sp. nov., and Oryzomonas ruber sp. nov.</title>
        <authorList>
            <person name="Xu Z."/>
            <person name="Masuda Y."/>
            <person name="Hayakawa C."/>
            <person name="Ushijima N."/>
            <person name="Kawano K."/>
            <person name="Shiratori Y."/>
            <person name="Senoo K."/>
            <person name="Itoh H."/>
        </authorList>
    </citation>
    <scope>NUCLEOTIDE SEQUENCE [LARGE SCALE GENOMIC DNA]</scope>
    <source>
        <strain evidence="18 19">Red100</strain>
    </source>
</reference>
<dbReference type="InterPro" id="IPR005467">
    <property type="entry name" value="His_kinase_dom"/>
</dbReference>
<feature type="transmembrane region" description="Helical" evidence="15">
    <location>
        <begin position="6"/>
        <end position="28"/>
    </location>
</feature>
<dbReference type="SMART" id="SM00304">
    <property type="entry name" value="HAMP"/>
    <property type="match status" value="1"/>
</dbReference>
<dbReference type="SUPFAM" id="SSF55874">
    <property type="entry name" value="ATPase domain of HSP90 chaperone/DNA topoisomerase II/histidine kinase"/>
    <property type="match status" value="1"/>
</dbReference>
<evidence type="ECO:0000256" key="8">
    <source>
        <dbReference type="ARBA" id="ARBA00022741"/>
    </source>
</evidence>
<comment type="subcellular location">
    <subcellularLocation>
        <location evidence="2">Cell membrane</location>
        <topology evidence="2">Multi-pass membrane protein</topology>
    </subcellularLocation>
</comment>
<dbReference type="CDD" id="cd00082">
    <property type="entry name" value="HisKA"/>
    <property type="match status" value="1"/>
</dbReference>
<dbReference type="InterPro" id="IPR036097">
    <property type="entry name" value="HisK_dim/P_sf"/>
</dbReference>
<dbReference type="InterPro" id="IPR050398">
    <property type="entry name" value="HssS/ArlS-like"/>
</dbReference>
<dbReference type="InterPro" id="IPR004358">
    <property type="entry name" value="Sig_transdc_His_kin-like_C"/>
</dbReference>
<evidence type="ECO:0000313" key="19">
    <source>
        <dbReference type="Proteomes" id="UP000798046"/>
    </source>
</evidence>
<evidence type="ECO:0000256" key="2">
    <source>
        <dbReference type="ARBA" id="ARBA00004651"/>
    </source>
</evidence>
<dbReference type="Pfam" id="PF00512">
    <property type="entry name" value="HisKA"/>
    <property type="match status" value="1"/>
</dbReference>
<dbReference type="PROSITE" id="PS50885">
    <property type="entry name" value="HAMP"/>
    <property type="match status" value="1"/>
</dbReference>
<dbReference type="PRINTS" id="PR00344">
    <property type="entry name" value="BCTRLSENSOR"/>
</dbReference>
<evidence type="ECO:0000259" key="17">
    <source>
        <dbReference type="PROSITE" id="PS50885"/>
    </source>
</evidence>
<dbReference type="Proteomes" id="UP000798046">
    <property type="component" value="Unassembled WGS sequence"/>
</dbReference>
<keyword evidence="5" id="KW-0597">Phosphoprotein</keyword>
<dbReference type="EC" id="2.7.13.3" evidence="3"/>
<feature type="domain" description="Histidine kinase" evidence="16">
    <location>
        <begin position="266"/>
        <end position="482"/>
    </location>
</feature>
<evidence type="ECO:0000313" key="18">
    <source>
        <dbReference type="EMBL" id="KAB0670202.1"/>
    </source>
</evidence>
<organism evidence="18 19">
    <name type="scientific">Oryzomonas sagensis</name>
    <dbReference type="NCBI Taxonomy" id="2603857"/>
    <lineage>
        <taxon>Bacteria</taxon>
        <taxon>Pseudomonadati</taxon>
        <taxon>Thermodesulfobacteriota</taxon>
        <taxon>Desulfuromonadia</taxon>
        <taxon>Geobacterales</taxon>
        <taxon>Geobacteraceae</taxon>
        <taxon>Oryzomonas</taxon>
    </lineage>
</organism>
<evidence type="ECO:0000256" key="10">
    <source>
        <dbReference type="ARBA" id="ARBA00022840"/>
    </source>
</evidence>
<proteinExistence type="predicted"/>
<accession>A0ABQ6TPE5</accession>
<keyword evidence="10" id="KW-0067">ATP-binding</keyword>
<evidence type="ECO:0000256" key="4">
    <source>
        <dbReference type="ARBA" id="ARBA00022475"/>
    </source>
</evidence>
<dbReference type="InterPro" id="IPR003594">
    <property type="entry name" value="HATPase_dom"/>
</dbReference>
<feature type="domain" description="HAMP" evidence="17">
    <location>
        <begin position="206"/>
        <end position="258"/>
    </location>
</feature>
<dbReference type="SMART" id="SM00388">
    <property type="entry name" value="HisKA"/>
    <property type="match status" value="1"/>
</dbReference>
<dbReference type="PANTHER" id="PTHR45528">
    <property type="entry name" value="SENSOR HISTIDINE KINASE CPXA"/>
    <property type="match status" value="1"/>
</dbReference>
<keyword evidence="8" id="KW-0547">Nucleotide-binding</keyword>
<evidence type="ECO:0000256" key="7">
    <source>
        <dbReference type="ARBA" id="ARBA00022692"/>
    </source>
</evidence>
<name>A0ABQ6TPE5_9BACT</name>
<sequence>MKIRITYRLFLVILAAAILTVLSTFFIMQWSVEHGFRRYLHNVEQTQFARLAVRLESGYAAQGGWDYLKNEPEQWLRLIAETFPQGHPRPPEEQPQGGPRPGEHDREPRPLLPPPMGHPPREIGRMFLLLDGNKQPVFAPAEIPADTTLKPLQYRNRTVGYLGLLPHKRLTDDFQRRFLKDVQSALSLIAGTIVLLAAGFALPLANRLVRPIKALAAATERLASGEYTTRVPITSTDELGQLARGFNSLALTLEKNDQTRRQWVADISHELRTPLAILRGEIEAIQDGIRPTNPDAIDSLHGEVLRLEHLVNDLYQLSLSDVGALTYRKVELELDALLTGVLATYRPQFAAREITVAATILGEGTDVVFGDPERMRQLFVNIFDNALKYTDPGGTIAVRLTYQSKLAAIDIEDSAPGVPPGDLERLFERLYRVEASRNRAAGGAGLGLAICRNIVEAHAGTITAHPSSLGGIWIRIELPLTGRC</sequence>
<evidence type="ECO:0000256" key="15">
    <source>
        <dbReference type="SAM" id="Phobius"/>
    </source>
</evidence>
<evidence type="ECO:0000256" key="3">
    <source>
        <dbReference type="ARBA" id="ARBA00012438"/>
    </source>
</evidence>
<dbReference type="InterPro" id="IPR003661">
    <property type="entry name" value="HisK_dim/P_dom"/>
</dbReference>
<dbReference type="SUPFAM" id="SSF158472">
    <property type="entry name" value="HAMP domain-like"/>
    <property type="match status" value="1"/>
</dbReference>
<evidence type="ECO:0000256" key="6">
    <source>
        <dbReference type="ARBA" id="ARBA00022679"/>
    </source>
</evidence>
<comment type="catalytic activity">
    <reaction evidence="1">
        <text>ATP + protein L-histidine = ADP + protein N-phospho-L-histidine.</text>
        <dbReference type="EC" id="2.7.13.3"/>
    </reaction>
</comment>
<evidence type="ECO:0000256" key="13">
    <source>
        <dbReference type="ARBA" id="ARBA00023136"/>
    </source>
</evidence>
<dbReference type="EMBL" id="VZRA01000002">
    <property type="protein sequence ID" value="KAB0670202.1"/>
    <property type="molecule type" value="Genomic_DNA"/>
</dbReference>
<feature type="region of interest" description="Disordered" evidence="14">
    <location>
        <begin position="84"/>
        <end position="118"/>
    </location>
</feature>